<organism evidence="7 8">
    <name type="scientific">Candidatus Terasakiella magnetica</name>
    <dbReference type="NCBI Taxonomy" id="1867952"/>
    <lineage>
        <taxon>Bacteria</taxon>
        <taxon>Pseudomonadati</taxon>
        <taxon>Pseudomonadota</taxon>
        <taxon>Alphaproteobacteria</taxon>
        <taxon>Rhodospirillales</taxon>
        <taxon>Terasakiellaceae</taxon>
        <taxon>Terasakiella</taxon>
    </lineage>
</organism>
<comment type="subcellular location">
    <subcellularLocation>
        <location evidence="1 4">Bacterial flagellum basal body</location>
    </subcellularLocation>
</comment>
<evidence type="ECO:0000259" key="5">
    <source>
        <dbReference type="Pfam" id="PF00460"/>
    </source>
</evidence>
<dbReference type="AlphaFoldDB" id="A0A1C3RKU4"/>
<gene>
    <name evidence="7" type="ORF">MTBPR1_70150</name>
</gene>
<dbReference type="InterPro" id="IPR037058">
    <property type="entry name" value="Falgellar_hook_FlgE_sf"/>
</dbReference>
<dbReference type="GO" id="GO:0071978">
    <property type="term" value="P:bacterial-type flagellum-dependent swarming motility"/>
    <property type="evidence" value="ECO:0007669"/>
    <property type="project" value="TreeGrafter"/>
</dbReference>
<keyword evidence="8" id="KW-1185">Reference proteome</keyword>
<evidence type="ECO:0000313" key="8">
    <source>
        <dbReference type="Proteomes" id="UP000231658"/>
    </source>
</evidence>
<dbReference type="Pfam" id="PF00460">
    <property type="entry name" value="Flg_bb_rod"/>
    <property type="match status" value="1"/>
</dbReference>
<proteinExistence type="inferred from homology"/>
<keyword evidence="3 4" id="KW-0975">Bacterial flagellum</keyword>
<dbReference type="InterPro" id="IPR001444">
    <property type="entry name" value="Flag_bb_rod_N"/>
</dbReference>
<dbReference type="PANTHER" id="PTHR30435:SF1">
    <property type="entry name" value="FLAGELLAR HOOK PROTEIN FLGE"/>
    <property type="match status" value="1"/>
</dbReference>
<comment type="function">
    <text evidence="4">A flexible structure which links the flagellar filament to the drive apparatus in the basal body.</text>
</comment>
<sequence length="555" mass="59241">MSILGSFAAPVGAMMAQSEKMEVIGLNIANLNTGGYKRSETNFSTMLAQTYDHNKDIGGVRSISRSMISQQGSMISSDSNYDVAINGSGFFQLNSEIDGSGTTVYGRDGMLEQKLGDEITININGTDVTSYEGYLVDKNGYFVQGWPVNADGETFPTDEGSLQSLRIDPEAFTSNGEATTAASIGLNLPSDSAANYDESTFIKAYDANGDLQSYQLKFTNFVLGNQTNTMTPNWNIPASAAIGFSETATTTLYNTEGFEQDVDLQFTKTAADTWDLRIFEGSSELDVDGTVDGTPNAISVTFDPTTGAITSTPTSITVDTSPTLGATFTLDIASLTQNAGAAITQTSTTIDGVKAQQVNNNWTLEIFESDGTALSIDTDTTPNRLQLTFNPDGSLSTPTSVTIPGSSGSFALDMTNMTNYASGQIAEVSYDYNGRSDATLTSFEFNAAGEIVGRFSDATQRPIYKLPLVTFTNPDGLEPINGNVYRYDPNAGTAVVRTANGQGAGTFVPNARETSNVELSDEFTRMIITQNAYNTASTVVKTIDEMTEVARDLKA</sequence>
<dbReference type="InterPro" id="IPR037925">
    <property type="entry name" value="FlgE/F/G-like"/>
</dbReference>
<evidence type="ECO:0000256" key="4">
    <source>
        <dbReference type="RuleBase" id="RU362116"/>
    </source>
</evidence>
<comment type="similarity">
    <text evidence="2 4">Belongs to the flagella basal body rod proteins family.</text>
</comment>
<dbReference type="PANTHER" id="PTHR30435">
    <property type="entry name" value="FLAGELLAR PROTEIN"/>
    <property type="match status" value="1"/>
</dbReference>
<dbReference type="GO" id="GO:0005829">
    <property type="term" value="C:cytosol"/>
    <property type="evidence" value="ECO:0007669"/>
    <property type="project" value="TreeGrafter"/>
</dbReference>
<dbReference type="NCBIfam" id="TIGR03506">
    <property type="entry name" value="FlgEFG_subfam"/>
    <property type="match status" value="2"/>
</dbReference>
<evidence type="ECO:0000256" key="1">
    <source>
        <dbReference type="ARBA" id="ARBA00004117"/>
    </source>
</evidence>
<reference evidence="7 8" key="1">
    <citation type="submission" date="2016-07" db="EMBL/GenBank/DDBJ databases">
        <authorList>
            <person name="Lefevre C.T."/>
        </authorList>
    </citation>
    <scope>NUCLEOTIDE SEQUENCE [LARGE SCALE GENOMIC DNA]</scope>
    <source>
        <strain evidence="7">PR1</strain>
    </source>
</reference>
<dbReference type="RefSeq" id="WP_165602686.1">
    <property type="nucleotide sequence ID" value="NZ_FLYE01000046.1"/>
</dbReference>
<dbReference type="InterPro" id="IPR010930">
    <property type="entry name" value="Flg_bb/hook_C_dom"/>
</dbReference>
<protein>
    <recommendedName>
        <fullName evidence="4">Flagellar hook protein FlgE</fullName>
    </recommendedName>
</protein>
<dbReference type="STRING" id="1867952.MTBPR1_70150"/>
<dbReference type="Pfam" id="PF06429">
    <property type="entry name" value="Flg_bbr_C"/>
    <property type="match status" value="1"/>
</dbReference>
<dbReference type="SUPFAM" id="SSF117143">
    <property type="entry name" value="Flagellar hook protein flgE"/>
    <property type="match status" value="2"/>
</dbReference>
<evidence type="ECO:0000313" key="7">
    <source>
        <dbReference type="EMBL" id="SCA57878.1"/>
    </source>
</evidence>
<feature type="domain" description="Flagellar basal body rod protein N-terminal" evidence="5">
    <location>
        <begin position="11"/>
        <end position="37"/>
    </location>
</feature>
<evidence type="ECO:0000259" key="6">
    <source>
        <dbReference type="Pfam" id="PF06429"/>
    </source>
</evidence>
<name>A0A1C3RKU4_9PROT</name>
<dbReference type="Proteomes" id="UP000231658">
    <property type="component" value="Unassembled WGS sequence"/>
</dbReference>
<dbReference type="GO" id="GO:0009425">
    <property type="term" value="C:bacterial-type flagellum basal body"/>
    <property type="evidence" value="ECO:0007669"/>
    <property type="project" value="UniProtKB-SubCell"/>
</dbReference>
<dbReference type="EMBL" id="FLYE01000046">
    <property type="protein sequence ID" value="SCA57878.1"/>
    <property type="molecule type" value="Genomic_DNA"/>
</dbReference>
<evidence type="ECO:0000256" key="2">
    <source>
        <dbReference type="ARBA" id="ARBA00009677"/>
    </source>
</evidence>
<feature type="domain" description="Flagellar basal-body/hook protein C-terminal" evidence="6">
    <location>
        <begin position="513"/>
        <end position="550"/>
    </location>
</feature>
<evidence type="ECO:0000256" key="3">
    <source>
        <dbReference type="ARBA" id="ARBA00023143"/>
    </source>
</evidence>
<dbReference type="GO" id="GO:0009424">
    <property type="term" value="C:bacterial-type flagellum hook"/>
    <property type="evidence" value="ECO:0007669"/>
    <property type="project" value="TreeGrafter"/>
</dbReference>
<dbReference type="InterPro" id="IPR020013">
    <property type="entry name" value="Flagellar_FlgE/F/G"/>
</dbReference>
<accession>A0A1C3RKU4</accession>
<dbReference type="Gene3D" id="2.60.98.20">
    <property type="entry name" value="Flagellar hook protein FlgE"/>
    <property type="match status" value="2"/>
</dbReference>